<dbReference type="Proteomes" id="UP000003240">
    <property type="component" value="Unassembled WGS sequence"/>
</dbReference>
<dbReference type="GO" id="GO:0003677">
    <property type="term" value="F:DNA binding"/>
    <property type="evidence" value="ECO:0007669"/>
    <property type="project" value="UniProtKB-KW"/>
</dbReference>
<comment type="caution">
    <text evidence="3">The sequence shown here is derived from an EMBL/GenBank/DDBJ whole genome shotgun (WGS) entry which is preliminary data.</text>
</comment>
<dbReference type="SUPFAM" id="SSF47413">
    <property type="entry name" value="lambda repressor-like DNA-binding domains"/>
    <property type="match status" value="1"/>
</dbReference>
<evidence type="ECO:0000256" key="1">
    <source>
        <dbReference type="ARBA" id="ARBA00023125"/>
    </source>
</evidence>
<proteinExistence type="predicted"/>
<dbReference type="InterPro" id="IPR001387">
    <property type="entry name" value="Cro/C1-type_HTH"/>
</dbReference>
<protein>
    <submittedName>
        <fullName evidence="3">Transcriptional repressor of PBSX genes</fullName>
    </submittedName>
</protein>
<dbReference type="EMBL" id="AFGF01000234">
    <property type="protein sequence ID" value="EGO62261.1"/>
    <property type="molecule type" value="Genomic_DNA"/>
</dbReference>
<dbReference type="InterPro" id="IPR010982">
    <property type="entry name" value="Lambda_DNA-bd_dom_sf"/>
</dbReference>
<dbReference type="RefSeq" id="WP_004098888.1">
    <property type="nucleotide sequence ID" value="NZ_AFGF01000234.1"/>
</dbReference>
<dbReference type="PANTHER" id="PTHR46558">
    <property type="entry name" value="TRACRIPTIONAL REGULATORY PROTEIN-RELATED-RELATED"/>
    <property type="match status" value="1"/>
</dbReference>
<dbReference type="STRING" id="1009370.ALO_18842"/>
<dbReference type="CDD" id="cd00093">
    <property type="entry name" value="HTH_XRE"/>
    <property type="match status" value="1"/>
</dbReference>
<dbReference type="Pfam" id="PF01381">
    <property type="entry name" value="HTH_3"/>
    <property type="match status" value="1"/>
</dbReference>
<evidence type="ECO:0000313" key="3">
    <source>
        <dbReference type="EMBL" id="EGO62261.1"/>
    </source>
</evidence>
<dbReference type="Gene3D" id="1.10.260.40">
    <property type="entry name" value="lambda repressor-like DNA-binding domains"/>
    <property type="match status" value="1"/>
</dbReference>
<sequence>MSSYFAVRLKTLRQRKNLTQKQMAQLFKLTERGYQNYEIGKSTPNVSLLTALADYFDVSIDYLLGRTDDSKLH</sequence>
<organism evidence="3 4">
    <name type="scientific">Acetonema longum DSM 6540</name>
    <dbReference type="NCBI Taxonomy" id="1009370"/>
    <lineage>
        <taxon>Bacteria</taxon>
        <taxon>Bacillati</taxon>
        <taxon>Bacillota</taxon>
        <taxon>Negativicutes</taxon>
        <taxon>Acetonemataceae</taxon>
        <taxon>Acetonema</taxon>
    </lineage>
</organism>
<feature type="domain" description="HTH cro/C1-type" evidence="2">
    <location>
        <begin position="9"/>
        <end position="63"/>
    </location>
</feature>
<dbReference type="AlphaFoldDB" id="F7NNS7"/>
<dbReference type="OrthoDB" id="8115576at2"/>
<keyword evidence="1" id="KW-0238">DNA-binding</keyword>
<evidence type="ECO:0000259" key="2">
    <source>
        <dbReference type="PROSITE" id="PS50943"/>
    </source>
</evidence>
<dbReference type="PANTHER" id="PTHR46558:SF11">
    <property type="entry name" value="HTH-TYPE TRANSCRIPTIONAL REGULATOR XRE"/>
    <property type="match status" value="1"/>
</dbReference>
<gene>
    <name evidence="3" type="ORF">ALO_18842</name>
</gene>
<evidence type="ECO:0000313" key="4">
    <source>
        <dbReference type="Proteomes" id="UP000003240"/>
    </source>
</evidence>
<dbReference type="SMART" id="SM00530">
    <property type="entry name" value="HTH_XRE"/>
    <property type="match status" value="1"/>
</dbReference>
<dbReference type="PROSITE" id="PS50943">
    <property type="entry name" value="HTH_CROC1"/>
    <property type="match status" value="1"/>
</dbReference>
<dbReference type="eggNOG" id="COG1476">
    <property type="taxonomic scope" value="Bacteria"/>
</dbReference>
<reference evidence="3 4" key="1">
    <citation type="journal article" date="2011" name="EMBO J.">
        <title>Structural diversity of bacterial flagellar motors.</title>
        <authorList>
            <person name="Chen S."/>
            <person name="Beeby M."/>
            <person name="Murphy G.E."/>
            <person name="Leadbetter J.R."/>
            <person name="Hendrixson D.R."/>
            <person name="Briegel A."/>
            <person name="Li Z."/>
            <person name="Shi J."/>
            <person name="Tocheva E.I."/>
            <person name="Muller A."/>
            <person name="Dobro M.J."/>
            <person name="Jensen G.J."/>
        </authorList>
    </citation>
    <scope>NUCLEOTIDE SEQUENCE [LARGE SCALE GENOMIC DNA]</scope>
    <source>
        <strain evidence="3 4">DSM 6540</strain>
    </source>
</reference>
<accession>F7NNS7</accession>
<name>F7NNS7_9FIRM</name>
<keyword evidence="4" id="KW-1185">Reference proteome</keyword>